<name>A0ABP4SUG7_9ACTN</name>
<dbReference type="EMBL" id="BAAAQF010000009">
    <property type="protein sequence ID" value="GAA1678296.1"/>
    <property type="molecule type" value="Genomic_DNA"/>
</dbReference>
<gene>
    <name evidence="3" type="ORF">GCM10009830_26630</name>
</gene>
<evidence type="ECO:0000313" key="3">
    <source>
        <dbReference type="EMBL" id="GAA1678296.1"/>
    </source>
</evidence>
<dbReference type="RefSeq" id="WP_425556042.1">
    <property type="nucleotide sequence ID" value="NZ_BAAAQF010000009.1"/>
</dbReference>
<protein>
    <submittedName>
        <fullName evidence="3">XdhC family protein</fullName>
    </submittedName>
</protein>
<sequence length="348" mass="36310">MNTIAAALRAWMREGRPFALASLVGTTGSSPRPLGTALAVDDRGAAVGGVSGGCVEAAVYLKCQEVLEHGAPAVESFGYSDEDAIAVGLTCGGTMDVLIVRVEPDDTAIAAALDAILDGEPVTLVRATEGPRLGQAVAITAHGVVRGPRSGPLDSAPFEFGADLPAASGRTGEYAVEVHTPPPRLLVYGAIDFAGPLVRIAKQLGYRVTVCDARAVFATDVRFPEADEVVVDWPHRHFDRTAVDADTAVCVLTHDEKFDTPLLERALPSDAGFIGAMGSRATHRARLARLRDTGVPEDALARLRSPIGLDLNGRTAEETALSILAEITAVRNGAAAGFLTEAHGPIHT</sequence>
<feature type="domain" description="XdhC Rossmann" evidence="2">
    <location>
        <begin position="185"/>
        <end position="327"/>
    </location>
</feature>
<dbReference type="Gene3D" id="3.40.50.720">
    <property type="entry name" value="NAD(P)-binding Rossmann-like Domain"/>
    <property type="match status" value="1"/>
</dbReference>
<dbReference type="InterPro" id="IPR027051">
    <property type="entry name" value="XdhC_Rossmann_dom"/>
</dbReference>
<dbReference type="Pfam" id="PF02625">
    <property type="entry name" value="XdhC_CoxI"/>
    <property type="match status" value="1"/>
</dbReference>
<proteinExistence type="predicted"/>
<reference evidence="4" key="1">
    <citation type="journal article" date="2019" name="Int. J. Syst. Evol. Microbiol.">
        <title>The Global Catalogue of Microorganisms (GCM) 10K type strain sequencing project: providing services to taxonomists for standard genome sequencing and annotation.</title>
        <authorList>
            <consortium name="The Broad Institute Genomics Platform"/>
            <consortium name="The Broad Institute Genome Sequencing Center for Infectious Disease"/>
            <person name="Wu L."/>
            <person name="Ma J."/>
        </authorList>
    </citation>
    <scope>NUCLEOTIDE SEQUENCE [LARGE SCALE GENOMIC DNA]</scope>
    <source>
        <strain evidence="4">JCM 16001</strain>
    </source>
</reference>
<dbReference type="PANTHER" id="PTHR30388:SF4">
    <property type="entry name" value="MOLYBDENUM COFACTOR INSERTION CHAPERONE PAOD"/>
    <property type="match status" value="1"/>
</dbReference>
<organism evidence="3 4">
    <name type="scientific">Glycomyces endophyticus</name>
    <dbReference type="NCBI Taxonomy" id="480996"/>
    <lineage>
        <taxon>Bacteria</taxon>
        <taxon>Bacillati</taxon>
        <taxon>Actinomycetota</taxon>
        <taxon>Actinomycetes</taxon>
        <taxon>Glycomycetales</taxon>
        <taxon>Glycomycetaceae</taxon>
        <taxon>Glycomyces</taxon>
    </lineage>
</organism>
<dbReference type="InterPro" id="IPR052698">
    <property type="entry name" value="MoCofactor_Util/Proc"/>
</dbReference>
<evidence type="ECO:0000313" key="4">
    <source>
        <dbReference type="Proteomes" id="UP001499851"/>
    </source>
</evidence>
<dbReference type="Pfam" id="PF13478">
    <property type="entry name" value="XdhC_C"/>
    <property type="match status" value="1"/>
</dbReference>
<dbReference type="PANTHER" id="PTHR30388">
    <property type="entry name" value="ALDEHYDE OXIDOREDUCTASE MOLYBDENUM COFACTOR ASSEMBLY PROTEIN"/>
    <property type="match status" value="1"/>
</dbReference>
<keyword evidence="4" id="KW-1185">Reference proteome</keyword>
<dbReference type="InterPro" id="IPR003777">
    <property type="entry name" value="XdhC_CoxI"/>
</dbReference>
<evidence type="ECO:0000259" key="1">
    <source>
        <dbReference type="Pfam" id="PF02625"/>
    </source>
</evidence>
<comment type="caution">
    <text evidence="3">The sequence shown here is derived from an EMBL/GenBank/DDBJ whole genome shotgun (WGS) entry which is preliminary data.</text>
</comment>
<evidence type="ECO:0000259" key="2">
    <source>
        <dbReference type="Pfam" id="PF13478"/>
    </source>
</evidence>
<dbReference type="Proteomes" id="UP001499851">
    <property type="component" value="Unassembled WGS sequence"/>
</dbReference>
<feature type="domain" description="XdhC- CoxI" evidence="1">
    <location>
        <begin position="11"/>
        <end position="78"/>
    </location>
</feature>
<accession>A0ABP4SUG7</accession>